<dbReference type="EMBL" id="JAHDVG010000474">
    <property type="protein sequence ID" value="KAH1177631.1"/>
    <property type="molecule type" value="Genomic_DNA"/>
</dbReference>
<dbReference type="Proteomes" id="UP000827986">
    <property type="component" value="Unassembled WGS sequence"/>
</dbReference>
<name>A0A9D4B283_9SAUR</name>
<protein>
    <submittedName>
        <fullName evidence="1">Uncharacterized protein</fullName>
    </submittedName>
</protein>
<evidence type="ECO:0000313" key="2">
    <source>
        <dbReference type="Proteomes" id="UP000827986"/>
    </source>
</evidence>
<sequence length="76" mass="8821">MSLYFTAGHINNASLDHPEFDGSKAETLKRLANNQNERQILHTKVLHPFLKVNFAANYDHYARAFEPFATKDRFQI</sequence>
<organism evidence="1 2">
    <name type="scientific">Mauremys mutica</name>
    <name type="common">yellowpond turtle</name>
    <dbReference type="NCBI Taxonomy" id="74926"/>
    <lineage>
        <taxon>Eukaryota</taxon>
        <taxon>Metazoa</taxon>
        <taxon>Chordata</taxon>
        <taxon>Craniata</taxon>
        <taxon>Vertebrata</taxon>
        <taxon>Euteleostomi</taxon>
        <taxon>Archelosauria</taxon>
        <taxon>Testudinata</taxon>
        <taxon>Testudines</taxon>
        <taxon>Cryptodira</taxon>
        <taxon>Durocryptodira</taxon>
        <taxon>Testudinoidea</taxon>
        <taxon>Geoemydidae</taxon>
        <taxon>Geoemydinae</taxon>
        <taxon>Mauremys</taxon>
    </lineage>
</organism>
<reference evidence="1" key="1">
    <citation type="submission" date="2021-09" db="EMBL/GenBank/DDBJ databases">
        <title>The genome of Mauremys mutica provides insights into the evolution of semi-aquatic lifestyle.</title>
        <authorList>
            <person name="Gong S."/>
            <person name="Gao Y."/>
        </authorList>
    </citation>
    <scope>NUCLEOTIDE SEQUENCE</scope>
    <source>
        <strain evidence="1">MM-2020</strain>
        <tissue evidence="1">Muscle</tissue>
    </source>
</reference>
<proteinExistence type="predicted"/>
<comment type="caution">
    <text evidence="1">The sequence shown here is derived from an EMBL/GenBank/DDBJ whole genome shotgun (WGS) entry which is preliminary data.</text>
</comment>
<accession>A0A9D4B283</accession>
<gene>
    <name evidence="1" type="ORF">KIL84_011333</name>
</gene>
<evidence type="ECO:0000313" key="1">
    <source>
        <dbReference type="EMBL" id="KAH1177631.1"/>
    </source>
</evidence>
<dbReference type="AlphaFoldDB" id="A0A9D4B283"/>
<keyword evidence="2" id="KW-1185">Reference proteome</keyword>